<feature type="transmembrane region" description="Helical" evidence="1">
    <location>
        <begin position="232"/>
        <end position="255"/>
    </location>
</feature>
<feature type="transmembrane region" description="Helical" evidence="1">
    <location>
        <begin position="80"/>
        <end position="99"/>
    </location>
</feature>
<keyword evidence="4" id="KW-1185">Reference proteome</keyword>
<feature type="domain" description="Acyltransferase 3" evidence="2">
    <location>
        <begin position="7"/>
        <end position="321"/>
    </location>
</feature>
<feature type="transmembrane region" description="Helical" evidence="1">
    <location>
        <begin position="303"/>
        <end position="325"/>
    </location>
</feature>
<feature type="transmembrane region" description="Helical" evidence="1">
    <location>
        <begin position="12"/>
        <end position="30"/>
    </location>
</feature>
<feature type="transmembrane region" description="Helical" evidence="1">
    <location>
        <begin position="172"/>
        <end position="197"/>
    </location>
</feature>
<comment type="caution">
    <text evidence="3">The sequence shown here is derived from an EMBL/GenBank/DDBJ whole genome shotgun (WGS) entry which is preliminary data.</text>
</comment>
<dbReference type="OrthoDB" id="9767863at2"/>
<feature type="transmembrane region" description="Helical" evidence="1">
    <location>
        <begin position="42"/>
        <end position="60"/>
    </location>
</feature>
<dbReference type="GO" id="GO:0016747">
    <property type="term" value="F:acyltransferase activity, transferring groups other than amino-acyl groups"/>
    <property type="evidence" value="ECO:0007669"/>
    <property type="project" value="InterPro"/>
</dbReference>
<dbReference type="InterPro" id="IPR050879">
    <property type="entry name" value="Acyltransferase_3"/>
</dbReference>
<sequence length="340" mass="38630">MVTRNINNFNLLRLVAAYSVLYYHSFFLYLNAGKCVTFGDVSLGALAVYVFFSISGFLIFKSWIADPNVFRYLCRRLLRILPALFIVVVLSLVVLGPLVGTLSVVDYYKDAETWTYLKNVLLYPVYHLPGVFASNHYPSAVNGSLWSLPVEFFMYLILILIGVVFRQKLKWGLVFALCIFVFAYFFSVDTSGVFIFYGVDLKQIAPNGIFFIIGAIIAAFKLEKSLTLPGSFFILALLMFTSHGVLFQVLTWIAIPYLSLAFALQSSWLSVKIKDMGDYSYGVYIYAFPVQQTTVYFFPGLPFFSHVIIDILITTFLAVVSWHFIEKNALKYKPLSNHPL</sequence>
<dbReference type="AlphaFoldDB" id="A0A4V3DJX4"/>
<dbReference type="Pfam" id="PF01757">
    <property type="entry name" value="Acyl_transf_3"/>
    <property type="match status" value="1"/>
</dbReference>
<name>A0A4V3DJX4_9BURK</name>
<accession>A0A4V3DJX4</accession>
<feature type="transmembrane region" description="Helical" evidence="1">
    <location>
        <begin position="203"/>
        <end position="220"/>
    </location>
</feature>
<dbReference type="RefSeq" id="WP_133620007.1">
    <property type="nucleotide sequence ID" value="NZ_SNZE01000009.1"/>
</dbReference>
<dbReference type="EMBL" id="SNZE01000009">
    <property type="protein sequence ID" value="TDR31571.1"/>
    <property type="molecule type" value="Genomic_DNA"/>
</dbReference>
<evidence type="ECO:0000313" key="4">
    <source>
        <dbReference type="Proteomes" id="UP000294480"/>
    </source>
</evidence>
<dbReference type="Proteomes" id="UP000294480">
    <property type="component" value="Unassembled WGS sequence"/>
</dbReference>
<organism evidence="3 4">
    <name type="scientific">Hydromonas duriensis</name>
    <dbReference type="NCBI Taxonomy" id="1527608"/>
    <lineage>
        <taxon>Bacteria</taxon>
        <taxon>Pseudomonadati</taxon>
        <taxon>Pseudomonadota</taxon>
        <taxon>Betaproteobacteria</taxon>
        <taxon>Burkholderiales</taxon>
        <taxon>Burkholderiaceae</taxon>
        <taxon>Hydromonas</taxon>
    </lineage>
</organism>
<keyword evidence="1" id="KW-0812">Transmembrane</keyword>
<feature type="transmembrane region" description="Helical" evidence="1">
    <location>
        <begin position="145"/>
        <end position="165"/>
    </location>
</feature>
<protein>
    <submittedName>
        <fullName evidence="3">Peptidoglycan/LPS O-acetylase OafA/YrhL</fullName>
    </submittedName>
</protein>
<proteinExistence type="predicted"/>
<keyword evidence="1" id="KW-1133">Transmembrane helix</keyword>
<gene>
    <name evidence="3" type="ORF">DFR44_10988</name>
</gene>
<evidence type="ECO:0000313" key="3">
    <source>
        <dbReference type="EMBL" id="TDR31571.1"/>
    </source>
</evidence>
<dbReference type="InterPro" id="IPR002656">
    <property type="entry name" value="Acyl_transf_3_dom"/>
</dbReference>
<dbReference type="PANTHER" id="PTHR23028">
    <property type="entry name" value="ACETYLTRANSFERASE"/>
    <property type="match status" value="1"/>
</dbReference>
<evidence type="ECO:0000259" key="2">
    <source>
        <dbReference type="Pfam" id="PF01757"/>
    </source>
</evidence>
<reference evidence="3 4" key="1">
    <citation type="submission" date="2019-03" db="EMBL/GenBank/DDBJ databases">
        <title>Genomic Encyclopedia of Type Strains, Phase IV (KMG-IV): sequencing the most valuable type-strain genomes for metagenomic binning, comparative biology and taxonomic classification.</title>
        <authorList>
            <person name="Goeker M."/>
        </authorList>
    </citation>
    <scope>NUCLEOTIDE SEQUENCE [LARGE SCALE GENOMIC DNA]</scope>
    <source>
        <strain evidence="3 4">DSM 102852</strain>
    </source>
</reference>
<keyword evidence="1" id="KW-0472">Membrane</keyword>
<evidence type="ECO:0000256" key="1">
    <source>
        <dbReference type="SAM" id="Phobius"/>
    </source>
</evidence>